<dbReference type="EMBL" id="AMGW01000005">
    <property type="protein sequence ID" value="EXJ57355.1"/>
    <property type="molecule type" value="Genomic_DNA"/>
</dbReference>
<organism evidence="2 3">
    <name type="scientific">Cladophialophora yegresii CBS 114405</name>
    <dbReference type="NCBI Taxonomy" id="1182544"/>
    <lineage>
        <taxon>Eukaryota</taxon>
        <taxon>Fungi</taxon>
        <taxon>Dikarya</taxon>
        <taxon>Ascomycota</taxon>
        <taxon>Pezizomycotina</taxon>
        <taxon>Eurotiomycetes</taxon>
        <taxon>Chaetothyriomycetidae</taxon>
        <taxon>Chaetothyriales</taxon>
        <taxon>Herpotrichiellaceae</taxon>
        <taxon>Cladophialophora</taxon>
    </lineage>
</organism>
<sequence length="536" mass="59624">MTEKRQDPAACKSGPKANRSQGAIQLWTTSTNAPATVVTQKFSASEPSPPSPASEEEEEFPDLDAKGCLAVEKEISARTETQALEIMPKFTNLNGWTSSPERIHMPKSIVPIQVSQPATPSIPVSKPKQRSIASFFTPQPKPAELARKEQTASQSHKAVIYEALKEDMCHEVVPLELLPASFLAHLLESDERQKQYLFCKSKGYTPVRAILAVVDPQKTAQQRHAHESLQQTTRVQMLRKGVITAISRDPLPPEPRLVLLECGVCKRKATDRKPQYLVDSNRYILSVQCSSGHGAMRAIDTDMQTIKLWTITRRINAVLQKSGLMSSNTDDIARIAQSVKSESLRNDDTDARILDIKGTKGINDLRRGPRGNDPKQIEVICQRCVKTRTMDKAPLFHVENGKYLARHFVCKESGCKSGSRGNVFIPYHSPGTRQADKIPWMPMKRAEHEVNGINKAAKVEAGVMVPPPKNSTGYSYGDIKAMCQKKPDVKHKVTICQTCKRTEFTDTKPLFYQDTDGLKYLALVRAGACSCWCVFV</sequence>
<proteinExistence type="predicted"/>
<protein>
    <submittedName>
        <fullName evidence="2">Uncharacterized protein</fullName>
    </submittedName>
</protein>
<dbReference type="AlphaFoldDB" id="W9VXD4"/>
<evidence type="ECO:0000256" key="1">
    <source>
        <dbReference type="SAM" id="MobiDB-lite"/>
    </source>
</evidence>
<evidence type="ECO:0000313" key="3">
    <source>
        <dbReference type="Proteomes" id="UP000019473"/>
    </source>
</evidence>
<dbReference type="GeneID" id="19182274"/>
<comment type="caution">
    <text evidence="2">The sequence shown here is derived from an EMBL/GenBank/DDBJ whole genome shotgun (WGS) entry which is preliminary data.</text>
</comment>
<feature type="region of interest" description="Disordered" evidence="1">
    <location>
        <begin position="37"/>
        <end position="61"/>
    </location>
</feature>
<feature type="region of interest" description="Disordered" evidence="1">
    <location>
        <begin position="1"/>
        <end position="24"/>
    </location>
</feature>
<name>W9VXD4_9EURO</name>
<evidence type="ECO:0000313" key="2">
    <source>
        <dbReference type="EMBL" id="EXJ57355.1"/>
    </source>
</evidence>
<dbReference type="Proteomes" id="UP000019473">
    <property type="component" value="Unassembled WGS sequence"/>
</dbReference>
<dbReference type="VEuPathDB" id="FungiDB:A1O7_07702"/>
<accession>W9VXD4</accession>
<keyword evidence="3" id="KW-1185">Reference proteome</keyword>
<reference evidence="2 3" key="1">
    <citation type="submission" date="2013-03" db="EMBL/GenBank/DDBJ databases">
        <title>The Genome Sequence of Cladophialophora yegresii CBS 114405.</title>
        <authorList>
            <consortium name="The Broad Institute Genomics Platform"/>
            <person name="Cuomo C."/>
            <person name="de Hoog S."/>
            <person name="Gorbushina A."/>
            <person name="Walker B."/>
            <person name="Young S.K."/>
            <person name="Zeng Q."/>
            <person name="Gargeya S."/>
            <person name="Fitzgerald M."/>
            <person name="Haas B."/>
            <person name="Abouelleil A."/>
            <person name="Allen A.W."/>
            <person name="Alvarado L."/>
            <person name="Arachchi H.M."/>
            <person name="Berlin A.M."/>
            <person name="Chapman S.B."/>
            <person name="Gainer-Dewar J."/>
            <person name="Goldberg J."/>
            <person name="Griggs A."/>
            <person name="Gujja S."/>
            <person name="Hansen M."/>
            <person name="Howarth C."/>
            <person name="Imamovic A."/>
            <person name="Ireland A."/>
            <person name="Larimer J."/>
            <person name="McCowan C."/>
            <person name="Murphy C."/>
            <person name="Pearson M."/>
            <person name="Poon T.W."/>
            <person name="Priest M."/>
            <person name="Roberts A."/>
            <person name="Saif S."/>
            <person name="Shea T."/>
            <person name="Sisk P."/>
            <person name="Sykes S."/>
            <person name="Wortman J."/>
            <person name="Nusbaum C."/>
            <person name="Birren B."/>
        </authorList>
    </citation>
    <scope>NUCLEOTIDE SEQUENCE [LARGE SCALE GENOMIC DNA]</scope>
    <source>
        <strain evidence="2 3">CBS 114405</strain>
    </source>
</reference>
<gene>
    <name evidence="2" type="ORF">A1O7_07702</name>
</gene>
<dbReference type="RefSeq" id="XP_007759889.1">
    <property type="nucleotide sequence ID" value="XM_007761699.1"/>
</dbReference>
<dbReference type="HOGENOM" id="CLU_508058_0_0_1"/>